<dbReference type="GO" id="GO:0019843">
    <property type="term" value="F:rRNA binding"/>
    <property type="evidence" value="ECO:0007669"/>
    <property type="project" value="UniProtKB-UniRule"/>
</dbReference>
<organism evidence="8 9">
    <name type="scientific">Candidatus Uhrbacteria bacterium GW2011_GWD2_52_7</name>
    <dbReference type="NCBI Taxonomy" id="1618989"/>
    <lineage>
        <taxon>Bacteria</taxon>
        <taxon>Candidatus Uhriibacteriota</taxon>
    </lineage>
</organism>
<dbReference type="InterPro" id="IPR012340">
    <property type="entry name" value="NA-bd_OB-fold"/>
</dbReference>
<keyword evidence="4 6" id="KW-0689">Ribosomal protein</keyword>
<keyword evidence="3 6" id="KW-0694">RNA-binding</keyword>
<evidence type="ECO:0000313" key="9">
    <source>
        <dbReference type="Proteomes" id="UP000034846"/>
    </source>
</evidence>
<protein>
    <recommendedName>
        <fullName evidence="6">Small ribosomal subunit protein uS17</fullName>
    </recommendedName>
</protein>
<dbReference type="PATRIC" id="fig|1618989.3.peg.321"/>
<proteinExistence type="inferred from homology"/>
<dbReference type="PANTHER" id="PTHR10744:SF1">
    <property type="entry name" value="SMALL RIBOSOMAL SUBUNIT PROTEIN US17M"/>
    <property type="match status" value="1"/>
</dbReference>
<accession>A0A0G1XH53</accession>
<evidence type="ECO:0000256" key="1">
    <source>
        <dbReference type="ARBA" id="ARBA00010254"/>
    </source>
</evidence>
<dbReference type="SUPFAM" id="SSF50249">
    <property type="entry name" value="Nucleic acid-binding proteins"/>
    <property type="match status" value="1"/>
</dbReference>
<comment type="subunit">
    <text evidence="6">Part of the 30S ribosomal subunit.</text>
</comment>
<keyword evidence="5 6" id="KW-0687">Ribonucleoprotein</keyword>
<dbReference type="PRINTS" id="PR00973">
    <property type="entry name" value="RIBOSOMALS17"/>
</dbReference>
<evidence type="ECO:0000256" key="4">
    <source>
        <dbReference type="ARBA" id="ARBA00022980"/>
    </source>
</evidence>
<evidence type="ECO:0000256" key="6">
    <source>
        <dbReference type="HAMAP-Rule" id="MF_01345"/>
    </source>
</evidence>
<dbReference type="PANTHER" id="PTHR10744">
    <property type="entry name" value="40S RIBOSOMAL PROTEIN S11 FAMILY MEMBER"/>
    <property type="match status" value="1"/>
</dbReference>
<comment type="similarity">
    <text evidence="1 6 7">Belongs to the universal ribosomal protein uS17 family.</text>
</comment>
<comment type="caution">
    <text evidence="8">The sequence shown here is derived from an EMBL/GenBank/DDBJ whole genome shotgun (WGS) entry which is preliminary data.</text>
</comment>
<dbReference type="GO" id="GO:0003735">
    <property type="term" value="F:structural constituent of ribosome"/>
    <property type="evidence" value="ECO:0007669"/>
    <property type="project" value="UniProtKB-UniRule"/>
</dbReference>
<evidence type="ECO:0000256" key="7">
    <source>
        <dbReference type="RuleBase" id="RU003872"/>
    </source>
</evidence>
<keyword evidence="2 6" id="KW-0699">rRNA-binding</keyword>
<dbReference type="Pfam" id="PF00366">
    <property type="entry name" value="Ribosomal_S17"/>
    <property type="match status" value="1"/>
</dbReference>
<dbReference type="PROSITE" id="PS00056">
    <property type="entry name" value="RIBOSOMAL_S17"/>
    <property type="match status" value="1"/>
</dbReference>
<dbReference type="Proteomes" id="UP000034846">
    <property type="component" value="Unassembled WGS sequence"/>
</dbReference>
<dbReference type="NCBIfam" id="NF004123">
    <property type="entry name" value="PRK05610.1"/>
    <property type="match status" value="1"/>
</dbReference>
<evidence type="ECO:0000256" key="5">
    <source>
        <dbReference type="ARBA" id="ARBA00023274"/>
    </source>
</evidence>
<sequence>MATNATTTLRRRLTGVVVSNKMEKTIVVRVDRTVEHAKYGKRYVVSHKFMAHDENGTYKPGDAVTIEETRPLSARKRWRVVTKA</sequence>
<evidence type="ECO:0000313" key="8">
    <source>
        <dbReference type="EMBL" id="KKW30225.1"/>
    </source>
</evidence>
<dbReference type="NCBIfam" id="TIGR03635">
    <property type="entry name" value="uS17_bact"/>
    <property type="match status" value="1"/>
</dbReference>
<evidence type="ECO:0000256" key="3">
    <source>
        <dbReference type="ARBA" id="ARBA00022884"/>
    </source>
</evidence>
<dbReference type="GO" id="GO:0006412">
    <property type="term" value="P:translation"/>
    <property type="evidence" value="ECO:0007669"/>
    <property type="project" value="UniProtKB-UniRule"/>
</dbReference>
<reference evidence="8 9" key="1">
    <citation type="journal article" date="2015" name="Nature">
        <title>rRNA introns, odd ribosomes, and small enigmatic genomes across a large radiation of phyla.</title>
        <authorList>
            <person name="Brown C.T."/>
            <person name="Hug L.A."/>
            <person name="Thomas B.C."/>
            <person name="Sharon I."/>
            <person name="Castelle C.J."/>
            <person name="Singh A."/>
            <person name="Wilkins M.J."/>
            <person name="Williams K.H."/>
            <person name="Banfield J.F."/>
        </authorList>
    </citation>
    <scope>NUCLEOTIDE SEQUENCE [LARGE SCALE GENOMIC DNA]</scope>
</reference>
<dbReference type="InterPro" id="IPR000266">
    <property type="entry name" value="Ribosomal_uS17"/>
</dbReference>
<dbReference type="EMBL" id="LCRD01000018">
    <property type="protein sequence ID" value="KKW30225.1"/>
    <property type="molecule type" value="Genomic_DNA"/>
</dbReference>
<dbReference type="AlphaFoldDB" id="A0A0G1XH53"/>
<dbReference type="Gene3D" id="2.40.50.140">
    <property type="entry name" value="Nucleic acid-binding proteins"/>
    <property type="match status" value="1"/>
</dbReference>
<evidence type="ECO:0000256" key="2">
    <source>
        <dbReference type="ARBA" id="ARBA00022730"/>
    </source>
</evidence>
<dbReference type="HAMAP" id="MF_01345_B">
    <property type="entry name" value="Ribosomal_uS17_B"/>
    <property type="match status" value="1"/>
</dbReference>
<dbReference type="InterPro" id="IPR019984">
    <property type="entry name" value="Ribosomal_uS17_bact/chlr"/>
</dbReference>
<comment type="function">
    <text evidence="6">One of the primary rRNA binding proteins, it binds specifically to the 5'-end of 16S ribosomal RNA.</text>
</comment>
<gene>
    <name evidence="6" type="primary">rpsQ</name>
    <name evidence="8" type="ORF">UY72_C0018G0015</name>
</gene>
<dbReference type="CDD" id="cd00364">
    <property type="entry name" value="Ribosomal_uS17"/>
    <property type="match status" value="1"/>
</dbReference>
<dbReference type="InterPro" id="IPR019979">
    <property type="entry name" value="Ribosomal_uS17_CS"/>
</dbReference>
<dbReference type="GO" id="GO:0022627">
    <property type="term" value="C:cytosolic small ribosomal subunit"/>
    <property type="evidence" value="ECO:0007669"/>
    <property type="project" value="UniProtKB-UniRule"/>
</dbReference>
<name>A0A0G1XH53_9BACT</name>